<accession>A0A1L9RMW3</accession>
<dbReference type="PANTHER" id="PTHR24305">
    <property type="entry name" value="CYTOCHROME P450"/>
    <property type="match status" value="1"/>
</dbReference>
<dbReference type="GO" id="GO:0016705">
    <property type="term" value="F:oxidoreductase activity, acting on paired donors, with incorporation or reduction of molecular oxygen"/>
    <property type="evidence" value="ECO:0007669"/>
    <property type="project" value="InterPro"/>
</dbReference>
<dbReference type="GeneID" id="63746858"/>
<dbReference type="GO" id="GO:0004497">
    <property type="term" value="F:monooxygenase activity"/>
    <property type="evidence" value="ECO:0007669"/>
    <property type="project" value="UniProtKB-KW"/>
</dbReference>
<evidence type="ECO:0000256" key="1">
    <source>
        <dbReference type="ARBA" id="ARBA00001971"/>
    </source>
</evidence>
<keyword evidence="5" id="KW-0560">Oxidoreductase</keyword>
<dbReference type="Gene3D" id="1.10.630.10">
    <property type="entry name" value="Cytochrome P450"/>
    <property type="match status" value="1"/>
</dbReference>
<evidence type="ECO:0000256" key="6">
    <source>
        <dbReference type="ARBA" id="ARBA00023004"/>
    </source>
</evidence>
<dbReference type="PRINTS" id="PR00463">
    <property type="entry name" value="EP450I"/>
</dbReference>
<dbReference type="GO" id="GO:0020037">
    <property type="term" value="F:heme binding"/>
    <property type="evidence" value="ECO:0007669"/>
    <property type="project" value="InterPro"/>
</dbReference>
<dbReference type="InterPro" id="IPR001128">
    <property type="entry name" value="Cyt_P450"/>
</dbReference>
<evidence type="ECO:0000256" key="8">
    <source>
        <dbReference type="PIRSR" id="PIRSR602401-1"/>
    </source>
</evidence>
<keyword evidence="10" id="KW-1185">Reference proteome</keyword>
<keyword evidence="6 8" id="KW-0408">Iron</keyword>
<sequence length="107" mass="12360">MGANLWVVHRSSRHFTNAGVFVPERWLGDQAFSSDDKAAFNPFMTGPRNCVGQKLADAELRLVLSRLVWNFNIELADPNEDWIAKHQVFTLWRKPELKVKLTPRQAR</sequence>
<organism evidence="9 10">
    <name type="scientific">Aspergillus wentii DTO 134E9</name>
    <dbReference type="NCBI Taxonomy" id="1073089"/>
    <lineage>
        <taxon>Eukaryota</taxon>
        <taxon>Fungi</taxon>
        <taxon>Dikarya</taxon>
        <taxon>Ascomycota</taxon>
        <taxon>Pezizomycotina</taxon>
        <taxon>Eurotiomycetes</taxon>
        <taxon>Eurotiomycetidae</taxon>
        <taxon>Eurotiales</taxon>
        <taxon>Aspergillaceae</taxon>
        <taxon>Aspergillus</taxon>
        <taxon>Aspergillus subgen. Cremei</taxon>
    </lineage>
</organism>
<keyword evidence="7" id="KW-0503">Monooxygenase</keyword>
<keyword evidence="3 8" id="KW-0349">Heme</keyword>
<dbReference type="RefSeq" id="XP_040689899.1">
    <property type="nucleotide sequence ID" value="XM_040831010.1"/>
</dbReference>
<dbReference type="EMBL" id="KV878212">
    <property type="protein sequence ID" value="OJJ36223.1"/>
    <property type="molecule type" value="Genomic_DNA"/>
</dbReference>
<dbReference type="STRING" id="1073089.A0A1L9RMW3"/>
<evidence type="ECO:0000256" key="7">
    <source>
        <dbReference type="ARBA" id="ARBA00023033"/>
    </source>
</evidence>
<evidence type="ECO:0000256" key="5">
    <source>
        <dbReference type="ARBA" id="ARBA00023002"/>
    </source>
</evidence>
<feature type="binding site" description="axial binding residue" evidence="8">
    <location>
        <position position="50"/>
    </location>
    <ligand>
        <name>heme</name>
        <dbReference type="ChEBI" id="CHEBI:30413"/>
    </ligand>
    <ligandPart>
        <name>Fe</name>
        <dbReference type="ChEBI" id="CHEBI:18248"/>
    </ligandPart>
</feature>
<dbReference type="VEuPathDB" id="FungiDB:ASPWEDRAFT_173006"/>
<dbReference type="SUPFAM" id="SSF48264">
    <property type="entry name" value="Cytochrome P450"/>
    <property type="match status" value="1"/>
</dbReference>
<dbReference type="InterPro" id="IPR002401">
    <property type="entry name" value="Cyt_P450_E_grp-I"/>
</dbReference>
<dbReference type="PANTHER" id="PTHR24305:SF210">
    <property type="entry name" value="CYTOCHROME P450 MONOOXYGENASE ASQL-RELATED"/>
    <property type="match status" value="1"/>
</dbReference>
<dbReference type="AlphaFoldDB" id="A0A1L9RMW3"/>
<dbReference type="OrthoDB" id="4508855at2759"/>
<evidence type="ECO:0000313" key="10">
    <source>
        <dbReference type="Proteomes" id="UP000184383"/>
    </source>
</evidence>
<comment type="similarity">
    <text evidence="2">Belongs to the cytochrome P450 family.</text>
</comment>
<keyword evidence="4 8" id="KW-0479">Metal-binding</keyword>
<evidence type="ECO:0008006" key="11">
    <source>
        <dbReference type="Google" id="ProtNLM"/>
    </source>
</evidence>
<name>A0A1L9RMW3_ASPWE</name>
<evidence type="ECO:0000256" key="2">
    <source>
        <dbReference type="ARBA" id="ARBA00010617"/>
    </source>
</evidence>
<dbReference type="GO" id="GO:0005506">
    <property type="term" value="F:iron ion binding"/>
    <property type="evidence" value="ECO:0007669"/>
    <property type="project" value="InterPro"/>
</dbReference>
<evidence type="ECO:0000313" key="9">
    <source>
        <dbReference type="EMBL" id="OJJ36223.1"/>
    </source>
</evidence>
<proteinExistence type="inferred from homology"/>
<dbReference type="InterPro" id="IPR036396">
    <property type="entry name" value="Cyt_P450_sf"/>
</dbReference>
<comment type="cofactor">
    <cofactor evidence="1 8">
        <name>heme</name>
        <dbReference type="ChEBI" id="CHEBI:30413"/>
    </cofactor>
</comment>
<dbReference type="Pfam" id="PF00067">
    <property type="entry name" value="p450"/>
    <property type="match status" value="1"/>
</dbReference>
<gene>
    <name evidence="9" type="ORF">ASPWEDRAFT_173006</name>
</gene>
<evidence type="ECO:0000256" key="3">
    <source>
        <dbReference type="ARBA" id="ARBA00022617"/>
    </source>
</evidence>
<evidence type="ECO:0000256" key="4">
    <source>
        <dbReference type="ARBA" id="ARBA00022723"/>
    </source>
</evidence>
<dbReference type="Proteomes" id="UP000184383">
    <property type="component" value="Unassembled WGS sequence"/>
</dbReference>
<protein>
    <recommendedName>
        <fullName evidence="11">Cytochrome P450</fullName>
    </recommendedName>
</protein>
<reference evidence="10" key="1">
    <citation type="journal article" date="2017" name="Genome Biol.">
        <title>Comparative genomics reveals high biological diversity and specific adaptations in the industrially and medically important fungal genus Aspergillus.</title>
        <authorList>
            <person name="de Vries R.P."/>
            <person name="Riley R."/>
            <person name="Wiebenga A."/>
            <person name="Aguilar-Osorio G."/>
            <person name="Amillis S."/>
            <person name="Uchima C.A."/>
            <person name="Anderluh G."/>
            <person name="Asadollahi M."/>
            <person name="Askin M."/>
            <person name="Barry K."/>
            <person name="Battaglia E."/>
            <person name="Bayram O."/>
            <person name="Benocci T."/>
            <person name="Braus-Stromeyer S.A."/>
            <person name="Caldana C."/>
            <person name="Canovas D."/>
            <person name="Cerqueira G.C."/>
            <person name="Chen F."/>
            <person name="Chen W."/>
            <person name="Choi C."/>
            <person name="Clum A."/>
            <person name="Dos Santos R.A."/>
            <person name="Damasio A.R."/>
            <person name="Diallinas G."/>
            <person name="Emri T."/>
            <person name="Fekete E."/>
            <person name="Flipphi M."/>
            <person name="Freyberg S."/>
            <person name="Gallo A."/>
            <person name="Gournas C."/>
            <person name="Habgood R."/>
            <person name="Hainaut M."/>
            <person name="Harispe M.L."/>
            <person name="Henrissat B."/>
            <person name="Hilden K.S."/>
            <person name="Hope R."/>
            <person name="Hossain A."/>
            <person name="Karabika E."/>
            <person name="Karaffa L."/>
            <person name="Karanyi Z."/>
            <person name="Krasevec N."/>
            <person name="Kuo A."/>
            <person name="Kusch H."/>
            <person name="LaButti K."/>
            <person name="Lagendijk E.L."/>
            <person name="Lapidus A."/>
            <person name="Levasseur A."/>
            <person name="Lindquist E."/>
            <person name="Lipzen A."/>
            <person name="Logrieco A.F."/>
            <person name="MacCabe A."/>
            <person name="Maekelae M.R."/>
            <person name="Malavazi I."/>
            <person name="Melin P."/>
            <person name="Meyer V."/>
            <person name="Mielnichuk N."/>
            <person name="Miskei M."/>
            <person name="Molnar A.P."/>
            <person name="Mule G."/>
            <person name="Ngan C.Y."/>
            <person name="Orejas M."/>
            <person name="Orosz E."/>
            <person name="Ouedraogo J.P."/>
            <person name="Overkamp K.M."/>
            <person name="Park H.-S."/>
            <person name="Perrone G."/>
            <person name="Piumi F."/>
            <person name="Punt P.J."/>
            <person name="Ram A.F."/>
            <person name="Ramon A."/>
            <person name="Rauscher S."/>
            <person name="Record E."/>
            <person name="Riano-Pachon D.M."/>
            <person name="Robert V."/>
            <person name="Roehrig J."/>
            <person name="Ruller R."/>
            <person name="Salamov A."/>
            <person name="Salih N.S."/>
            <person name="Samson R.A."/>
            <person name="Sandor E."/>
            <person name="Sanguinetti M."/>
            <person name="Schuetze T."/>
            <person name="Sepcic K."/>
            <person name="Shelest E."/>
            <person name="Sherlock G."/>
            <person name="Sophianopoulou V."/>
            <person name="Squina F.M."/>
            <person name="Sun H."/>
            <person name="Susca A."/>
            <person name="Todd R.B."/>
            <person name="Tsang A."/>
            <person name="Unkles S.E."/>
            <person name="van de Wiele N."/>
            <person name="van Rossen-Uffink D."/>
            <person name="Oliveira J.V."/>
            <person name="Vesth T.C."/>
            <person name="Visser J."/>
            <person name="Yu J.-H."/>
            <person name="Zhou M."/>
            <person name="Andersen M.R."/>
            <person name="Archer D.B."/>
            <person name="Baker S.E."/>
            <person name="Benoit I."/>
            <person name="Brakhage A.A."/>
            <person name="Braus G.H."/>
            <person name="Fischer R."/>
            <person name="Frisvad J.C."/>
            <person name="Goldman G.H."/>
            <person name="Houbraken J."/>
            <person name="Oakley B."/>
            <person name="Pocsi I."/>
            <person name="Scazzocchio C."/>
            <person name="Seiboth B."/>
            <person name="vanKuyk P.A."/>
            <person name="Wortman J."/>
            <person name="Dyer P.S."/>
            <person name="Grigoriev I.V."/>
        </authorList>
    </citation>
    <scope>NUCLEOTIDE SEQUENCE [LARGE SCALE GENOMIC DNA]</scope>
    <source>
        <strain evidence="10">DTO 134E9</strain>
    </source>
</reference>
<dbReference type="InterPro" id="IPR050121">
    <property type="entry name" value="Cytochrome_P450_monoxygenase"/>
</dbReference>